<keyword evidence="2" id="KW-1185">Reference proteome</keyword>
<dbReference type="EMBL" id="CM046392">
    <property type="protein sequence ID" value="KAI8555992.1"/>
    <property type="molecule type" value="Genomic_DNA"/>
</dbReference>
<evidence type="ECO:0000313" key="2">
    <source>
        <dbReference type="Proteomes" id="UP001062846"/>
    </source>
</evidence>
<name>A0ACC0NTB6_RHOML</name>
<reference evidence="1" key="1">
    <citation type="submission" date="2022-02" db="EMBL/GenBank/DDBJ databases">
        <title>Plant Genome Project.</title>
        <authorList>
            <person name="Zhang R.-G."/>
        </authorList>
    </citation>
    <scope>NUCLEOTIDE SEQUENCE</scope>
    <source>
        <strain evidence="1">AT1</strain>
    </source>
</reference>
<accession>A0ACC0NTB6</accession>
<proteinExistence type="predicted"/>
<comment type="caution">
    <text evidence="1">The sequence shown here is derived from an EMBL/GenBank/DDBJ whole genome shotgun (WGS) entry which is preliminary data.</text>
</comment>
<gene>
    <name evidence="1" type="ORF">RHMOL_Rhmol05G0218200</name>
</gene>
<protein>
    <submittedName>
        <fullName evidence="1">Uncharacterized protein</fullName>
    </submittedName>
</protein>
<dbReference type="Proteomes" id="UP001062846">
    <property type="component" value="Chromosome 5"/>
</dbReference>
<sequence>MGKGQAWVNGQRQSIGRYWHAYRSPSTGCFEKCDYKGSYSASKCLKYCGQPAQTLYHIPRPWVHPGDNLLVLHEELGGDPSRISFSTRAGQEICAHFLETDVRMNIFLKLRKFDWHVKEDGKFLQSVLLALELLRDILVHFSPGSYHMPMFC</sequence>
<organism evidence="1 2">
    <name type="scientific">Rhododendron molle</name>
    <name type="common">Chinese azalea</name>
    <name type="synonym">Azalea mollis</name>
    <dbReference type="NCBI Taxonomy" id="49168"/>
    <lineage>
        <taxon>Eukaryota</taxon>
        <taxon>Viridiplantae</taxon>
        <taxon>Streptophyta</taxon>
        <taxon>Embryophyta</taxon>
        <taxon>Tracheophyta</taxon>
        <taxon>Spermatophyta</taxon>
        <taxon>Magnoliopsida</taxon>
        <taxon>eudicotyledons</taxon>
        <taxon>Gunneridae</taxon>
        <taxon>Pentapetalae</taxon>
        <taxon>asterids</taxon>
        <taxon>Ericales</taxon>
        <taxon>Ericaceae</taxon>
        <taxon>Ericoideae</taxon>
        <taxon>Rhodoreae</taxon>
        <taxon>Rhododendron</taxon>
    </lineage>
</organism>
<evidence type="ECO:0000313" key="1">
    <source>
        <dbReference type="EMBL" id="KAI8555992.1"/>
    </source>
</evidence>